<gene>
    <name evidence="2" type="ORF">DYS74_00705</name>
</gene>
<evidence type="ECO:0000313" key="2">
    <source>
        <dbReference type="EMBL" id="RLL72877.1"/>
    </source>
</evidence>
<reference evidence="2 3" key="1">
    <citation type="submission" date="2018-10" db="EMBL/GenBank/DDBJ databases">
        <title>Rhodobacter sp . BO-81.</title>
        <authorList>
            <person name="Im W.T."/>
        </authorList>
    </citation>
    <scope>NUCLEOTIDE SEQUENCE [LARGE SCALE GENOMIC DNA]</scope>
    <source>
        <strain evidence="2 3">BO-81</strain>
    </source>
</reference>
<name>A0A421BX17_9RHOB</name>
<feature type="region of interest" description="Disordered" evidence="1">
    <location>
        <begin position="29"/>
        <end position="58"/>
    </location>
</feature>
<organism evidence="2 3">
    <name type="scientific">Paenirhodobacter hankyongi</name>
    <dbReference type="NCBI Taxonomy" id="2294033"/>
    <lineage>
        <taxon>Bacteria</taxon>
        <taxon>Pseudomonadati</taxon>
        <taxon>Pseudomonadota</taxon>
        <taxon>Alphaproteobacteria</taxon>
        <taxon>Rhodobacterales</taxon>
        <taxon>Rhodobacter group</taxon>
        <taxon>Paenirhodobacter</taxon>
    </lineage>
</organism>
<protein>
    <submittedName>
        <fullName evidence="2">Uncharacterized protein</fullName>
    </submittedName>
</protein>
<dbReference type="RefSeq" id="WP_121530243.1">
    <property type="nucleotide sequence ID" value="NZ_RCHI01000001.1"/>
</dbReference>
<comment type="caution">
    <text evidence="2">The sequence shown here is derived from an EMBL/GenBank/DDBJ whole genome shotgun (WGS) entry which is preliminary data.</text>
</comment>
<sequence length="149" mass="15670">MVLLLLLFIALGGALALLAWAELAPSRRAQEQAPAPPPPARNALPAEAADAPPPEDAHDTVLARVAAGLAPAEAEADDTDATLTRVRGFAPGDLLELELDIPIPAPEEIRFEQAGPHTRVLIAGAPVLLIEDTVAARLTPEIFRFRSNA</sequence>
<accession>A0A421BX17</accession>
<evidence type="ECO:0000313" key="3">
    <source>
        <dbReference type="Proteomes" id="UP000279673"/>
    </source>
</evidence>
<keyword evidence="3" id="KW-1185">Reference proteome</keyword>
<evidence type="ECO:0000256" key="1">
    <source>
        <dbReference type="SAM" id="MobiDB-lite"/>
    </source>
</evidence>
<proteinExistence type="predicted"/>
<dbReference type="EMBL" id="RCHI01000001">
    <property type="protein sequence ID" value="RLL72877.1"/>
    <property type="molecule type" value="Genomic_DNA"/>
</dbReference>
<dbReference type="AlphaFoldDB" id="A0A421BX17"/>
<feature type="compositionally biased region" description="Low complexity" evidence="1">
    <location>
        <begin position="41"/>
        <end position="50"/>
    </location>
</feature>
<dbReference type="Proteomes" id="UP000279673">
    <property type="component" value="Unassembled WGS sequence"/>
</dbReference>